<evidence type="ECO:0000313" key="2">
    <source>
        <dbReference type="Proteomes" id="UP000215155"/>
    </source>
</evidence>
<name>A0AA91YYA0_9BACT</name>
<dbReference type="EMBL" id="NMPZ01000001">
    <property type="protein sequence ID" value="OXL45404.1"/>
    <property type="molecule type" value="Genomic_DNA"/>
</dbReference>
<protein>
    <submittedName>
        <fullName evidence="1">Uncharacterized protein</fullName>
    </submittedName>
</protein>
<dbReference type="AlphaFoldDB" id="A0AA91YYA0"/>
<reference evidence="1 2" key="1">
    <citation type="submission" date="2017-07" db="EMBL/GenBank/DDBJ databases">
        <title>Draft genome sequence of Prevotella copri isolated from the gut of healthy adult Indian.</title>
        <authorList>
            <person name="Das B."/>
            <person name="Bag S."/>
            <person name="Ghosh T.S."/>
        </authorList>
    </citation>
    <scope>NUCLEOTIDE SEQUENCE [LARGE SCALE GENOMIC DNA]</scope>
    <source>
        <strain evidence="1 2">Indica</strain>
    </source>
</reference>
<sequence length="104" mass="12443">MRLKRQFSPPQNGQNKMENKVFLLEKQGKFRNNITILFNIKTKDGGRTWKTRREPVAFKDTTLRKSTFHKQTISYCLSIHYTNTTFHLKKQIKILYRVIKGQCH</sequence>
<organism evidence="1 2">
    <name type="scientific">Segatella copri</name>
    <dbReference type="NCBI Taxonomy" id="165179"/>
    <lineage>
        <taxon>Bacteria</taxon>
        <taxon>Pseudomonadati</taxon>
        <taxon>Bacteroidota</taxon>
        <taxon>Bacteroidia</taxon>
        <taxon>Bacteroidales</taxon>
        <taxon>Prevotellaceae</taxon>
        <taxon>Segatella</taxon>
    </lineage>
</organism>
<accession>A0AA91YYA0</accession>
<proteinExistence type="predicted"/>
<gene>
    <name evidence="1" type="ORF">CFT61_01285</name>
</gene>
<evidence type="ECO:0000313" key="1">
    <source>
        <dbReference type="EMBL" id="OXL45404.1"/>
    </source>
</evidence>
<comment type="caution">
    <text evidence="1">The sequence shown here is derived from an EMBL/GenBank/DDBJ whole genome shotgun (WGS) entry which is preliminary data.</text>
</comment>
<dbReference type="Proteomes" id="UP000215155">
    <property type="component" value="Unassembled WGS sequence"/>
</dbReference>